<dbReference type="InterPro" id="IPR032393">
    <property type="entry name" value="SOAR_STIM1/2"/>
</dbReference>
<reference evidence="5" key="1">
    <citation type="submission" date="2025-08" db="UniProtKB">
        <authorList>
            <consortium name="Ensembl"/>
        </authorList>
    </citation>
    <scope>IDENTIFICATION</scope>
</reference>
<protein>
    <submittedName>
        <fullName evidence="5">Stromal interaction molecule 1b</fullName>
    </submittedName>
</protein>
<dbReference type="InterPro" id="IPR013761">
    <property type="entry name" value="SAM/pointed_sf"/>
</dbReference>
<dbReference type="CDD" id="cd11722">
    <property type="entry name" value="SOAR"/>
    <property type="match status" value="1"/>
</dbReference>
<dbReference type="GO" id="GO:0006874">
    <property type="term" value="P:intracellular calcium ion homeostasis"/>
    <property type="evidence" value="ECO:0007669"/>
    <property type="project" value="TreeGrafter"/>
</dbReference>
<dbReference type="Proteomes" id="UP000261380">
    <property type="component" value="Unplaced"/>
</dbReference>
<keyword evidence="3" id="KW-0812">Transmembrane</keyword>
<keyword evidence="1" id="KW-0175">Coiled coil</keyword>
<evidence type="ECO:0000256" key="3">
    <source>
        <dbReference type="SAM" id="Phobius"/>
    </source>
</evidence>
<dbReference type="PANTHER" id="PTHR15136">
    <property type="entry name" value="STROMAL INTERACTION MOLECULE HOMOLOG"/>
    <property type="match status" value="1"/>
</dbReference>
<dbReference type="GO" id="GO:0005886">
    <property type="term" value="C:plasma membrane"/>
    <property type="evidence" value="ECO:0007669"/>
    <property type="project" value="TreeGrafter"/>
</dbReference>
<feature type="compositionally biased region" description="Low complexity" evidence="2">
    <location>
        <begin position="570"/>
        <end position="584"/>
    </location>
</feature>
<sequence length="584" mass="64377">MIRGCCCAGPGPGPVCSDDPVRSLVFCVQCITGRRCRWRSGCPSAWSSLSTPPASACSSWTGRRCPGKRSPGGWLGQNRTQCDLPVSSRRLAVKNVTLTVSLLKVLDRSHAQKLQLKALDVVLFGPPAAGRQNRWKDLVLGLSVLMALGGCWFAYIQTRKSRDDLGKLIKDLEGLQRAEESLLDLQTKLRRAQEQQHCVQVEKVKVEEELRSEINSAKREAQRLRELREGSENERSRQKYAEQELEQVRMALRKAERELESRARWAQPEALQKWLQLTHEVEDQHYNNKKQNAERQLLQAREGAEKIKKKRSSLFGTFHVAHSSSLDDVDQKILSAKQALAEVTAALREKLHRWQQIESLTGFCVVNNPGLGALAAALNLDPSFLGLRPPTPQNLLLSDDLDDMDEDILSPGTLQCKPDRFFFSQSDVTLFLFSAAQSLMPLRQRAGDPGLTFGSQRLVEGRGLSQGGRGSSTESRPPSGRPRQNRSLSIGQIEFLPVLAPPLSSSLSHPSIDLTSCPPQPNSSSSSCAEGSAHFSALLSRCSHFIPLDTAPDLQTPGGAVASQRQRCRSGSLGYSSSSVLSLM</sequence>
<dbReference type="GO" id="GO:0005246">
    <property type="term" value="F:calcium channel regulator activity"/>
    <property type="evidence" value="ECO:0007669"/>
    <property type="project" value="InterPro"/>
</dbReference>
<proteinExistence type="predicted"/>
<organism evidence="5 6">
    <name type="scientific">Xiphophorus couchianus</name>
    <name type="common">Monterrey platyfish</name>
    <dbReference type="NCBI Taxonomy" id="32473"/>
    <lineage>
        <taxon>Eukaryota</taxon>
        <taxon>Metazoa</taxon>
        <taxon>Chordata</taxon>
        <taxon>Craniata</taxon>
        <taxon>Vertebrata</taxon>
        <taxon>Euteleostomi</taxon>
        <taxon>Actinopterygii</taxon>
        <taxon>Neopterygii</taxon>
        <taxon>Teleostei</taxon>
        <taxon>Neoteleostei</taxon>
        <taxon>Acanthomorphata</taxon>
        <taxon>Ovalentaria</taxon>
        <taxon>Atherinomorphae</taxon>
        <taxon>Cyprinodontiformes</taxon>
        <taxon>Poeciliidae</taxon>
        <taxon>Poeciliinae</taxon>
        <taxon>Xiphophorus</taxon>
    </lineage>
</organism>
<dbReference type="GO" id="GO:0005509">
    <property type="term" value="F:calcium ion binding"/>
    <property type="evidence" value="ECO:0007669"/>
    <property type="project" value="TreeGrafter"/>
</dbReference>
<dbReference type="Ensembl" id="ENSXCOT00000024925.1">
    <property type="protein sequence ID" value="ENSXCOP00000024627.1"/>
    <property type="gene ID" value="ENSXCOG00000018400.1"/>
</dbReference>
<dbReference type="FunFam" id="1.20.5.340:FF:000011">
    <property type="entry name" value="Stromal interaction molecule 1"/>
    <property type="match status" value="1"/>
</dbReference>
<dbReference type="InterPro" id="IPR037608">
    <property type="entry name" value="STIM1/2"/>
</dbReference>
<evidence type="ECO:0000256" key="2">
    <source>
        <dbReference type="SAM" id="MobiDB-lite"/>
    </source>
</evidence>
<dbReference type="GO" id="GO:0002115">
    <property type="term" value="P:store-operated calcium entry"/>
    <property type="evidence" value="ECO:0007669"/>
    <property type="project" value="TreeGrafter"/>
</dbReference>
<keyword evidence="3" id="KW-0472">Membrane</keyword>
<name>A0A3B5MTS4_9TELE</name>
<accession>A0A3B5MTS4</accession>
<reference evidence="5" key="2">
    <citation type="submission" date="2025-09" db="UniProtKB">
        <authorList>
            <consortium name="Ensembl"/>
        </authorList>
    </citation>
    <scope>IDENTIFICATION</scope>
</reference>
<dbReference type="Gene3D" id="1.10.150.50">
    <property type="entry name" value="Transcription Factor, Ets-1"/>
    <property type="match status" value="1"/>
</dbReference>
<dbReference type="GeneTree" id="ENSGT00390000000214"/>
<dbReference type="GO" id="GO:0005783">
    <property type="term" value="C:endoplasmic reticulum"/>
    <property type="evidence" value="ECO:0007669"/>
    <property type="project" value="TreeGrafter"/>
</dbReference>
<feature type="region of interest" description="Disordered" evidence="2">
    <location>
        <begin position="450"/>
        <end position="485"/>
    </location>
</feature>
<evidence type="ECO:0000256" key="1">
    <source>
        <dbReference type="SAM" id="Coils"/>
    </source>
</evidence>
<dbReference type="PANTHER" id="PTHR15136:SF14">
    <property type="entry name" value="STROMAL INTERACTION MOLECULE 1 ISOFORM X1"/>
    <property type="match status" value="1"/>
</dbReference>
<keyword evidence="6" id="KW-1185">Reference proteome</keyword>
<dbReference type="Gene3D" id="1.10.287.3550">
    <property type="match status" value="1"/>
</dbReference>
<keyword evidence="3" id="KW-1133">Transmembrane helix</keyword>
<dbReference type="STRING" id="32473.ENSXCOP00000024627"/>
<evidence type="ECO:0000313" key="6">
    <source>
        <dbReference type="Proteomes" id="UP000261380"/>
    </source>
</evidence>
<feature type="region of interest" description="Disordered" evidence="2">
    <location>
        <begin position="556"/>
        <end position="584"/>
    </location>
</feature>
<dbReference type="Pfam" id="PF16533">
    <property type="entry name" value="SOAR"/>
    <property type="match status" value="1"/>
</dbReference>
<feature type="coiled-coil region" evidence="1">
    <location>
        <begin position="175"/>
        <end position="262"/>
    </location>
</feature>
<dbReference type="AlphaFoldDB" id="A0A3B5MTS4"/>
<evidence type="ECO:0000313" key="5">
    <source>
        <dbReference type="Ensembl" id="ENSXCOP00000024627.1"/>
    </source>
</evidence>
<feature type="domain" description="STIM1/2 Orai1-activating region" evidence="4">
    <location>
        <begin position="265"/>
        <end position="364"/>
    </location>
</feature>
<evidence type="ECO:0000259" key="4">
    <source>
        <dbReference type="Pfam" id="PF16533"/>
    </source>
</evidence>
<feature type="transmembrane region" description="Helical" evidence="3">
    <location>
        <begin position="138"/>
        <end position="155"/>
    </location>
</feature>
<dbReference type="Gene3D" id="1.20.5.340">
    <property type="match status" value="1"/>
</dbReference>